<dbReference type="Proteomes" id="UP000823790">
    <property type="component" value="Unassembled WGS sequence"/>
</dbReference>
<protein>
    <recommendedName>
        <fullName evidence="3">Sulfotransferase family protein</fullName>
    </recommendedName>
</protein>
<dbReference type="Pfam" id="PF17784">
    <property type="entry name" value="Sulfotransfer_4"/>
    <property type="match status" value="1"/>
</dbReference>
<dbReference type="RefSeq" id="WP_209617277.1">
    <property type="nucleotide sequence ID" value="NZ_JAGJRS010000013.1"/>
</dbReference>
<dbReference type="InterPro" id="IPR040632">
    <property type="entry name" value="Sulfotransfer_4"/>
</dbReference>
<dbReference type="PANTHER" id="PTHR36978:SF4">
    <property type="entry name" value="P-LOOP CONTAINING NUCLEOSIDE TRIPHOSPHATE HYDROLASE PROTEIN"/>
    <property type="match status" value="1"/>
</dbReference>
<name>A0ABS4DL84_9GAMM</name>
<dbReference type="Gene3D" id="3.40.50.300">
    <property type="entry name" value="P-loop containing nucleotide triphosphate hydrolases"/>
    <property type="match status" value="1"/>
</dbReference>
<dbReference type="SUPFAM" id="SSF52540">
    <property type="entry name" value="P-loop containing nucleoside triphosphate hydrolases"/>
    <property type="match status" value="1"/>
</dbReference>
<dbReference type="InterPro" id="IPR027417">
    <property type="entry name" value="P-loop_NTPase"/>
</dbReference>
<dbReference type="EMBL" id="JAGJRS010000013">
    <property type="protein sequence ID" value="MBP1473811.1"/>
    <property type="molecule type" value="Genomic_DNA"/>
</dbReference>
<sequence>MTAKVFCIGFHKTGTTSLAEALQVLGYRVTGPNGVRNPDIATKVRPMAWDLVEKYDAFQDNPWPILYRELDLRYPGSKFVLTMRSTESWLRSQLKHFGERETAMRKWIYGDTHGCPQGNEEVYVRRYETHNREVQEYFRDRPDDLLVMELAKGDGWEKLAPFLGKPMPAMPFPHANKAGDRALVAKLLKKGKAQLAHMGVRLA</sequence>
<organism evidence="1 2">
    <name type="scientific">Frateuria flava</name>
    <dbReference type="NCBI Taxonomy" id="2821489"/>
    <lineage>
        <taxon>Bacteria</taxon>
        <taxon>Pseudomonadati</taxon>
        <taxon>Pseudomonadota</taxon>
        <taxon>Gammaproteobacteria</taxon>
        <taxon>Lysobacterales</taxon>
        <taxon>Rhodanobacteraceae</taxon>
        <taxon>Frateuria</taxon>
    </lineage>
</organism>
<reference evidence="1 2" key="1">
    <citation type="submission" date="2021-04" db="EMBL/GenBank/DDBJ databases">
        <authorList>
            <person name="Huq M.A."/>
        </authorList>
    </citation>
    <scope>NUCLEOTIDE SEQUENCE [LARGE SCALE GENOMIC DNA]</scope>
    <source>
        <strain evidence="1 2">MAH-13</strain>
    </source>
</reference>
<proteinExistence type="predicted"/>
<comment type="caution">
    <text evidence="1">The sequence shown here is derived from an EMBL/GenBank/DDBJ whole genome shotgun (WGS) entry which is preliminary data.</text>
</comment>
<accession>A0ABS4DL84</accession>
<gene>
    <name evidence="1" type="ORF">J7I44_05840</name>
</gene>
<keyword evidence="2" id="KW-1185">Reference proteome</keyword>
<evidence type="ECO:0000313" key="2">
    <source>
        <dbReference type="Proteomes" id="UP000823790"/>
    </source>
</evidence>
<evidence type="ECO:0000313" key="1">
    <source>
        <dbReference type="EMBL" id="MBP1473811.1"/>
    </source>
</evidence>
<dbReference type="PANTHER" id="PTHR36978">
    <property type="entry name" value="P-LOOP CONTAINING NUCLEOTIDE TRIPHOSPHATE HYDROLASE"/>
    <property type="match status" value="1"/>
</dbReference>
<evidence type="ECO:0008006" key="3">
    <source>
        <dbReference type="Google" id="ProtNLM"/>
    </source>
</evidence>